<feature type="compositionally biased region" description="Polar residues" evidence="8">
    <location>
        <begin position="1"/>
        <end position="10"/>
    </location>
</feature>
<dbReference type="SUPFAM" id="SSF47113">
    <property type="entry name" value="Histone-fold"/>
    <property type="match status" value="1"/>
</dbReference>
<comment type="subcellular location">
    <subcellularLocation>
        <location evidence="2">Chromosome</location>
    </subcellularLocation>
    <subcellularLocation>
        <location evidence="7">Nucleus</location>
    </subcellularLocation>
</comment>
<keyword evidence="6 7" id="KW-0544">Nucleosome core</keyword>
<dbReference type="PANTHER" id="PTHR23430">
    <property type="entry name" value="HISTONE H2A"/>
    <property type="match status" value="1"/>
</dbReference>
<feature type="compositionally biased region" description="Basic residues" evidence="8">
    <location>
        <begin position="16"/>
        <end position="26"/>
    </location>
</feature>
<comment type="subunit">
    <text evidence="3 7">The nucleosome is a histone octamer containing two molecules each of H2A, H2B, H3 and H4 assembled in one H3-H4 heterotetramer and two H2A-H2B heterodimers. The octamer wraps approximately 147 bp of DNA.</text>
</comment>
<dbReference type="GO" id="GO:0003677">
    <property type="term" value="F:DNA binding"/>
    <property type="evidence" value="ECO:0007669"/>
    <property type="project" value="UniProtKB-KW"/>
</dbReference>
<dbReference type="AlphaFoldDB" id="A0A813MDS0"/>
<dbReference type="GO" id="GO:0005634">
    <property type="term" value="C:nucleus"/>
    <property type="evidence" value="ECO:0007669"/>
    <property type="project" value="UniProtKB-SubCell"/>
</dbReference>
<evidence type="ECO:0000313" key="12">
    <source>
        <dbReference type="Proteomes" id="UP000663879"/>
    </source>
</evidence>
<sequence>MRTRSQSSEHSQLKVLTKKQKAKANGKRLAEINSEKRKRGEIKQSDKPRQSKSQKAGIQFPVHAVLKKLKKFNPKCLVLAKSAVMASAVLEYLVAEILDISANQAIETQRKRIQPRDILLAVKNDQEFDFLLKNTFLASSGVVPGIHPALVNKKNSSKTNDLIKKEQDQNLLKIDHPSITSTPKKRNSQGETDAEDISTQTKRPSSAKKFRK</sequence>
<keyword evidence="7" id="KW-0539">Nucleus</keyword>
<evidence type="ECO:0000256" key="2">
    <source>
        <dbReference type="ARBA" id="ARBA00004286"/>
    </source>
</evidence>
<dbReference type="OrthoDB" id="5918422at2759"/>
<dbReference type="GO" id="GO:0030527">
    <property type="term" value="F:structural constituent of chromatin"/>
    <property type="evidence" value="ECO:0007669"/>
    <property type="project" value="InterPro"/>
</dbReference>
<organism evidence="11 12">
    <name type="scientific">Brachionus calyciflorus</name>
    <dbReference type="NCBI Taxonomy" id="104777"/>
    <lineage>
        <taxon>Eukaryota</taxon>
        <taxon>Metazoa</taxon>
        <taxon>Spiralia</taxon>
        <taxon>Gnathifera</taxon>
        <taxon>Rotifera</taxon>
        <taxon>Eurotatoria</taxon>
        <taxon>Monogononta</taxon>
        <taxon>Pseudotrocha</taxon>
        <taxon>Ploima</taxon>
        <taxon>Brachionidae</taxon>
        <taxon>Brachionus</taxon>
    </lineage>
</organism>
<dbReference type="InterPro" id="IPR032454">
    <property type="entry name" value="Histone_H2A_C"/>
</dbReference>
<comment type="caution">
    <text evidence="11">The sequence shown here is derived from an EMBL/GenBank/DDBJ whole genome shotgun (WGS) entry which is preliminary data.</text>
</comment>
<comment type="similarity">
    <text evidence="7">Belongs to the histone H2A family.</text>
</comment>
<dbReference type="GO" id="GO:0000786">
    <property type="term" value="C:nucleosome"/>
    <property type="evidence" value="ECO:0007669"/>
    <property type="project" value="UniProtKB-KW"/>
</dbReference>
<feature type="domain" description="Core Histone H2A/H2B/H3" evidence="9">
    <location>
        <begin position="43"/>
        <end position="123"/>
    </location>
</feature>
<dbReference type="Pfam" id="PF16211">
    <property type="entry name" value="Histone_H2A_C"/>
    <property type="match status" value="1"/>
</dbReference>
<gene>
    <name evidence="11" type="ORF">OXX778_LOCUS1946</name>
</gene>
<evidence type="ECO:0000256" key="6">
    <source>
        <dbReference type="ARBA" id="ARBA00023269"/>
    </source>
</evidence>
<comment type="function">
    <text evidence="1">Core component of nucleosome. Nucleosomes wrap and compact DNA into chromatin, limiting DNA accessibility to the cellular machineries which require DNA as a template. Histones thereby play a central role in transcription regulation, DNA repair, DNA replication and chromosomal stability. DNA accessibility is regulated via a complex set of post-translational modifications of histones, also called histone code, and nucleosome remodeling.</text>
</comment>
<feature type="region of interest" description="Disordered" evidence="8">
    <location>
        <begin position="173"/>
        <end position="212"/>
    </location>
</feature>
<evidence type="ECO:0000259" key="9">
    <source>
        <dbReference type="Pfam" id="PF00125"/>
    </source>
</evidence>
<dbReference type="CDD" id="cd00074">
    <property type="entry name" value="HFD_H2A"/>
    <property type="match status" value="1"/>
</dbReference>
<dbReference type="InterPro" id="IPR007125">
    <property type="entry name" value="H2A/H2B/H3"/>
</dbReference>
<dbReference type="SMART" id="SM00414">
    <property type="entry name" value="H2A"/>
    <property type="match status" value="1"/>
</dbReference>
<dbReference type="EMBL" id="CAJNOC010000138">
    <property type="protein sequence ID" value="CAF0718396.1"/>
    <property type="molecule type" value="Genomic_DNA"/>
</dbReference>
<dbReference type="InterPro" id="IPR009072">
    <property type="entry name" value="Histone-fold"/>
</dbReference>
<name>A0A813MDS0_9BILA</name>
<evidence type="ECO:0000256" key="5">
    <source>
        <dbReference type="ARBA" id="ARBA00022454"/>
    </source>
</evidence>
<evidence type="ECO:0000313" key="11">
    <source>
        <dbReference type="EMBL" id="CAF0718396.1"/>
    </source>
</evidence>
<dbReference type="GO" id="GO:0046982">
    <property type="term" value="F:protein heterodimerization activity"/>
    <property type="evidence" value="ECO:0007669"/>
    <property type="project" value="InterPro"/>
</dbReference>
<evidence type="ECO:0000256" key="8">
    <source>
        <dbReference type="SAM" id="MobiDB-lite"/>
    </source>
</evidence>
<dbReference type="Proteomes" id="UP000663879">
    <property type="component" value="Unassembled WGS sequence"/>
</dbReference>
<dbReference type="PRINTS" id="PR00620">
    <property type="entry name" value="HISTONEH2A"/>
</dbReference>
<dbReference type="Gene3D" id="1.10.20.10">
    <property type="entry name" value="Histone, subunit A"/>
    <property type="match status" value="1"/>
</dbReference>
<accession>A0A813MDS0</accession>
<reference evidence="11" key="1">
    <citation type="submission" date="2021-02" db="EMBL/GenBank/DDBJ databases">
        <authorList>
            <person name="Nowell W R."/>
        </authorList>
    </citation>
    <scope>NUCLEOTIDE SEQUENCE</scope>
    <source>
        <strain evidence="11">Ploen Becks lab</strain>
    </source>
</reference>
<evidence type="ECO:0000256" key="7">
    <source>
        <dbReference type="RuleBase" id="RU003767"/>
    </source>
</evidence>
<evidence type="ECO:0000256" key="3">
    <source>
        <dbReference type="ARBA" id="ARBA00011538"/>
    </source>
</evidence>
<keyword evidence="5 7" id="KW-0158">Chromosome</keyword>
<dbReference type="InterPro" id="IPR002119">
    <property type="entry name" value="Histone_H2A"/>
</dbReference>
<dbReference type="Pfam" id="PF00125">
    <property type="entry name" value="Histone"/>
    <property type="match status" value="1"/>
</dbReference>
<keyword evidence="7" id="KW-0238">DNA-binding</keyword>
<evidence type="ECO:0000256" key="4">
    <source>
        <dbReference type="ARBA" id="ARBA00017642"/>
    </source>
</evidence>
<evidence type="ECO:0000256" key="1">
    <source>
        <dbReference type="ARBA" id="ARBA00002001"/>
    </source>
</evidence>
<feature type="domain" description="Histone H2A C-terminal" evidence="10">
    <location>
        <begin position="127"/>
        <end position="159"/>
    </location>
</feature>
<protein>
    <recommendedName>
        <fullName evidence="4 7">Histone H2A</fullName>
    </recommendedName>
</protein>
<keyword evidence="12" id="KW-1185">Reference proteome</keyword>
<proteinExistence type="inferred from homology"/>
<feature type="region of interest" description="Disordered" evidence="8">
    <location>
        <begin position="1"/>
        <end position="56"/>
    </location>
</feature>
<evidence type="ECO:0000259" key="10">
    <source>
        <dbReference type="Pfam" id="PF16211"/>
    </source>
</evidence>